<feature type="compositionally biased region" description="Basic and acidic residues" evidence="1">
    <location>
        <begin position="8"/>
        <end position="21"/>
    </location>
</feature>
<dbReference type="InterPro" id="IPR013217">
    <property type="entry name" value="Methyltransf_12"/>
</dbReference>
<dbReference type="KEGG" id="vab:WPS_05730"/>
<name>A0AAN1XT93_UNVUL</name>
<evidence type="ECO:0000256" key="1">
    <source>
        <dbReference type="SAM" id="MobiDB-lite"/>
    </source>
</evidence>
<dbReference type="SUPFAM" id="SSF53335">
    <property type="entry name" value="S-adenosyl-L-methionine-dependent methyltransferases"/>
    <property type="match status" value="1"/>
</dbReference>
<sequence>MAHSHGAHAHDRHGARQPERFDPARAAVLDDPERFTYVAPDALLALLDPPAGSTLIDFGTGTGLYAFAIAQRRPDLRVLAVDEQDAMLGIVREKLAASPASPVTAVDAAGLLHAPQRAQRILALNVLHELGDDALRGMLNLLEPGGVALVVDWRRDPNRTIGPPNDHVYSEGEARERLRSFAPHVTPAGAFAYHYAMLVTR</sequence>
<dbReference type="EMBL" id="AP025523">
    <property type="protein sequence ID" value="BDE05297.1"/>
    <property type="molecule type" value="Genomic_DNA"/>
</dbReference>
<dbReference type="Gene3D" id="3.40.50.150">
    <property type="entry name" value="Vaccinia Virus protein VP39"/>
    <property type="match status" value="1"/>
</dbReference>
<dbReference type="Proteomes" id="UP001317532">
    <property type="component" value="Chromosome"/>
</dbReference>
<proteinExistence type="predicted"/>
<accession>A0AAN1XT93</accession>
<keyword evidence="4" id="KW-1185">Reference proteome</keyword>
<dbReference type="Pfam" id="PF08242">
    <property type="entry name" value="Methyltransf_12"/>
    <property type="match status" value="1"/>
</dbReference>
<dbReference type="AlphaFoldDB" id="A0AAN1XT93"/>
<dbReference type="CDD" id="cd02440">
    <property type="entry name" value="AdoMet_MTases"/>
    <property type="match status" value="1"/>
</dbReference>
<evidence type="ECO:0000313" key="3">
    <source>
        <dbReference type="EMBL" id="BDE05297.1"/>
    </source>
</evidence>
<gene>
    <name evidence="3" type="ORF">WPS_05730</name>
</gene>
<organism evidence="3 4">
    <name type="scientific">Vulcanimicrobium alpinum</name>
    <dbReference type="NCBI Taxonomy" id="3016050"/>
    <lineage>
        <taxon>Bacteria</taxon>
        <taxon>Bacillati</taxon>
        <taxon>Vulcanimicrobiota</taxon>
        <taxon>Vulcanimicrobiia</taxon>
        <taxon>Vulcanimicrobiales</taxon>
        <taxon>Vulcanimicrobiaceae</taxon>
        <taxon>Vulcanimicrobium</taxon>
    </lineage>
</organism>
<feature type="region of interest" description="Disordered" evidence="1">
    <location>
        <begin position="1"/>
        <end position="21"/>
    </location>
</feature>
<protein>
    <recommendedName>
        <fullName evidence="2">Methyltransferase type 12 domain-containing protein</fullName>
    </recommendedName>
</protein>
<feature type="domain" description="Methyltransferase type 12" evidence="2">
    <location>
        <begin position="56"/>
        <end position="147"/>
    </location>
</feature>
<dbReference type="InterPro" id="IPR029063">
    <property type="entry name" value="SAM-dependent_MTases_sf"/>
</dbReference>
<reference evidence="3 4" key="1">
    <citation type="journal article" date="2022" name="ISME Commun">
        <title>Vulcanimicrobium alpinus gen. nov. sp. nov., the first cultivated representative of the candidate phylum 'Eremiobacterota', is a metabolically versatile aerobic anoxygenic phototroph.</title>
        <authorList>
            <person name="Yabe S."/>
            <person name="Muto K."/>
            <person name="Abe K."/>
            <person name="Yokota A."/>
            <person name="Staudigel H."/>
            <person name="Tebo B.M."/>
        </authorList>
    </citation>
    <scope>NUCLEOTIDE SEQUENCE [LARGE SCALE GENOMIC DNA]</scope>
    <source>
        <strain evidence="3 4">WC8-2</strain>
    </source>
</reference>
<evidence type="ECO:0000313" key="4">
    <source>
        <dbReference type="Proteomes" id="UP001317532"/>
    </source>
</evidence>
<evidence type="ECO:0000259" key="2">
    <source>
        <dbReference type="Pfam" id="PF08242"/>
    </source>
</evidence>